<evidence type="ECO:0000256" key="1">
    <source>
        <dbReference type="SAM" id="Coils"/>
    </source>
</evidence>
<dbReference type="Pfam" id="PF23302">
    <property type="entry name" value="HTH_DNAJC9"/>
    <property type="match status" value="1"/>
</dbReference>
<dbReference type="GO" id="GO:0005737">
    <property type="term" value="C:cytoplasm"/>
    <property type="evidence" value="ECO:0007669"/>
    <property type="project" value="TreeGrafter"/>
</dbReference>
<feature type="compositionally biased region" description="Basic and acidic residues" evidence="2">
    <location>
        <begin position="205"/>
        <end position="215"/>
    </location>
</feature>
<dbReference type="Pfam" id="PF00226">
    <property type="entry name" value="DnaJ"/>
    <property type="match status" value="1"/>
</dbReference>
<dbReference type="Gene3D" id="1.10.287.110">
    <property type="entry name" value="DnaJ domain"/>
    <property type="match status" value="1"/>
</dbReference>
<comment type="caution">
    <text evidence="4">The sequence shown here is derived from an EMBL/GenBank/DDBJ whole genome shotgun (WGS) entry which is preliminary data.</text>
</comment>
<dbReference type="SUPFAM" id="SSF46565">
    <property type="entry name" value="Chaperone J-domain"/>
    <property type="match status" value="1"/>
</dbReference>
<name>A0A093VFQ4_TALMA</name>
<dbReference type="SMART" id="SM00271">
    <property type="entry name" value="DnaJ"/>
    <property type="match status" value="1"/>
</dbReference>
<evidence type="ECO:0000259" key="3">
    <source>
        <dbReference type="PROSITE" id="PS50076"/>
    </source>
</evidence>
<evidence type="ECO:0000256" key="2">
    <source>
        <dbReference type="SAM" id="MobiDB-lite"/>
    </source>
</evidence>
<dbReference type="InterPro" id="IPR001623">
    <property type="entry name" value="DnaJ_domain"/>
</dbReference>
<accession>A0A093VFQ4</accession>
<feature type="coiled-coil region" evidence="1">
    <location>
        <begin position="115"/>
        <end position="142"/>
    </location>
</feature>
<dbReference type="AlphaFoldDB" id="A0A093VFQ4"/>
<dbReference type="EMBL" id="JPOX01000011">
    <property type="protein sequence ID" value="KFX48839.1"/>
    <property type="molecule type" value="Genomic_DNA"/>
</dbReference>
<dbReference type="eggNOG" id="KOG0719">
    <property type="taxonomic scope" value="Eukaryota"/>
</dbReference>
<dbReference type="HOGENOM" id="CLU_055868_0_1_1"/>
<proteinExistence type="predicted"/>
<dbReference type="PANTHER" id="PTHR44144">
    <property type="entry name" value="DNAJ HOMOLOG SUBFAMILY C MEMBER 9"/>
    <property type="match status" value="1"/>
</dbReference>
<sequence length="300" mass="33983">MSQDEDLVGEPPASINPYEVLEVDEKATADEIKSAYRKKALKHHPDKALPDQKEDAKQKFQHVAFAYAILSDERRRRRYDLTGNTSESLDLEDDDFNWTEFYQEQFSGLVDVSAIEKIKKEYQNTEEERNDLLAAFEQFKGDLDRVYEVVMLSSVLEDDERFRAIIDKAIADGEVKGWKKYTEESESKRQKRLKRAQEEAAEAEEAAKEIDEKNKAKGKKKKSKPSKEDDNALAALIQQRQKSRAANFFDDLEAKYAPKSAGKSKKRSAADEPPEEAFAAVGARKSSGTGKGSSTKRSKA</sequence>
<dbReference type="CDD" id="cd06257">
    <property type="entry name" value="DnaJ"/>
    <property type="match status" value="1"/>
</dbReference>
<dbReference type="InterPro" id="IPR018253">
    <property type="entry name" value="DnaJ_domain_CS"/>
</dbReference>
<keyword evidence="1" id="KW-0175">Coiled coil</keyword>
<dbReference type="InterPro" id="IPR036869">
    <property type="entry name" value="J_dom_sf"/>
</dbReference>
<dbReference type="PANTHER" id="PTHR44144:SF1">
    <property type="entry name" value="DNAJ HOMOLOG SUBFAMILY C MEMBER 9"/>
    <property type="match status" value="1"/>
</dbReference>
<reference evidence="4" key="2">
    <citation type="journal article" date="2014" name="PLoS Genet.">
        <title>Signature gene expression reveals novel clues to the molecular mechanisms of dimorphic transition in Penicillium marneffei.</title>
        <authorList>
            <person name="Yang E."/>
            <person name="Wang G."/>
            <person name="Cai J."/>
            <person name="Woo P.C."/>
            <person name="Lau S.K."/>
            <person name="Yuen K.-Y."/>
            <person name="Chow W.-N."/>
            <person name="Lin X."/>
        </authorList>
    </citation>
    <scope>NUCLEOTIDE SEQUENCE</scope>
    <source>
        <strain evidence="4">PM1</strain>
    </source>
</reference>
<dbReference type="InterPro" id="IPR056453">
    <property type="entry name" value="HTH_DNAJC9"/>
</dbReference>
<dbReference type="PROSITE" id="PS00636">
    <property type="entry name" value="DNAJ_1"/>
    <property type="match status" value="1"/>
</dbReference>
<dbReference type="GO" id="GO:0005634">
    <property type="term" value="C:nucleus"/>
    <property type="evidence" value="ECO:0007669"/>
    <property type="project" value="TreeGrafter"/>
</dbReference>
<dbReference type="PROSITE" id="PS50076">
    <property type="entry name" value="DNAJ_2"/>
    <property type="match status" value="1"/>
</dbReference>
<feature type="domain" description="J" evidence="3">
    <location>
        <begin position="16"/>
        <end position="83"/>
    </location>
</feature>
<organism evidence="4">
    <name type="scientific">Talaromyces marneffei PM1</name>
    <dbReference type="NCBI Taxonomy" id="1077442"/>
    <lineage>
        <taxon>Eukaryota</taxon>
        <taxon>Fungi</taxon>
        <taxon>Dikarya</taxon>
        <taxon>Ascomycota</taxon>
        <taxon>Pezizomycotina</taxon>
        <taxon>Eurotiomycetes</taxon>
        <taxon>Eurotiomycetidae</taxon>
        <taxon>Eurotiales</taxon>
        <taxon>Trichocomaceae</taxon>
        <taxon>Talaromyces</taxon>
        <taxon>Talaromyces sect. Talaromyces</taxon>
    </lineage>
</organism>
<evidence type="ECO:0000313" key="4">
    <source>
        <dbReference type="EMBL" id="KFX48839.1"/>
    </source>
</evidence>
<reference key="1">
    <citation type="journal article" date="2014" name="PLoS Genet.">
        <title>Signature Gene Expression Reveals Novel Clues to the Molecular Mechanisms of Dimorphic Transition in Penicillium marneffei.</title>
        <authorList>
            <person name="Yang E."/>
            <person name="Wang G."/>
            <person name="Cai J."/>
            <person name="Woo P.C."/>
            <person name="Lau S.K."/>
            <person name="Yuen K.-Y."/>
            <person name="Chow W.-N."/>
            <person name="Lin X."/>
        </authorList>
    </citation>
    <scope>NUCLEOTIDE SEQUENCE [LARGE SCALE GENOMIC DNA]</scope>
    <source>
        <strain>PM1</strain>
    </source>
</reference>
<dbReference type="InterPro" id="IPR052594">
    <property type="entry name" value="J_domain-containing_protein"/>
</dbReference>
<dbReference type="GO" id="GO:0031072">
    <property type="term" value="F:heat shock protein binding"/>
    <property type="evidence" value="ECO:0007669"/>
    <property type="project" value="TreeGrafter"/>
</dbReference>
<feature type="region of interest" description="Disordered" evidence="2">
    <location>
        <begin position="194"/>
        <end position="300"/>
    </location>
</feature>
<gene>
    <name evidence="4" type="ORF">GQ26_0112130</name>
</gene>
<protein>
    <submittedName>
        <fullName evidence="4">Putative J domain-containing protein</fullName>
    </submittedName>
</protein>
<dbReference type="PRINTS" id="PR00625">
    <property type="entry name" value="JDOMAIN"/>
</dbReference>
<dbReference type="FunFam" id="1.10.287.110:FF:000110">
    <property type="entry name" value="DnaJ domain protein (AFU_orthologue AFUA_2G13210)"/>
    <property type="match status" value="1"/>
</dbReference>
<feature type="compositionally biased region" description="Low complexity" evidence="2">
    <location>
        <begin position="276"/>
        <end position="293"/>
    </location>
</feature>